<keyword evidence="2" id="KW-1185">Reference proteome</keyword>
<proteinExistence type="predicted"/>
<name>A0A7W9U5K4_9BURK</name>
<sequence length="490" mass="53228">MDHKKTADWELASGSWTVAANDGEIRLNRTVMGNAIAPSLGSADIAAIMNMRRAHGASTLYPPDFNFSPIDGAQLAPNPPSGASWIAPSGASAITDAGMPEAVGLKRTRHSVPVDRLRRHDADSMADMELPLPPPGEYEFFSGTFGTVGAVLLALDTGKGTLFGWLPASQKWQPLLGIGARLLSESNLPVHAWRAEMAAAFNSRLYIPTEHGLAMLVPDFAALQFRIDYVGNAPVVGAPVAFDHQVWAPIRHENGVVQFVFADAHGVAGPPLRVDGSWTLGEMGAPCAYGRLAVWPCAEGQLRLQKMTDGSVAATFLAWPEGITPHFEFGSAHITRSGSLWQLCFDSRLDSYVYVRLGVNEHEQVAALNPRIGSGTINYRFATKLKTDPWVEPEHGDDGAANTVVVPLLELGERSAVLALRIDSTAGLGTLLNSAERMRAQLVYDDENNDIVFHTIAVSKPWELRLFLHNGYLWAYHPGMQRILGWDVQQ</sequence>
<evidence type="ECO:0000313" key="1">
    <source>
        <dbReference type="EMBL" id="MBB6132023.1"/>
    </source>
</evidence>
<protein>
    <submittedName>
        <fullName evidence="1">Uncharacterized protein</fullName>
    </submittedName>
</protein>
<reference evidence="1 2" key="1">
    <citation type="submission" date="2020-08" db="EMBL/GenBank/DDBJ databases">
        <title>The Agave Microbiome: Exploring the role of microbial communities in plant adaptations to desert environments.</title>
        <authorList>
            <person name="Partida-Martinez L.P."/>
        </authorList>
    </citation>
    <scope>NUCLEOTIDE SEQUENCE [LARGE SCALE GENOMIC DNA]</scope>
    <source>
        <strain evidence="1 2">AT3.2</strain>
    </source>
</reference>
<organism evidence="1 2">
    <name type="scientific">Massilia aurea</name>
    <dbReference type="NCBI Taxonomy" id="373040"/>
    <lineage>
        <taxon>Bacteria</taxon>
        <taxon>Pseudomonadati</taxon>
        <taxon>Pseudomonadota</taxon>
        <taxon>Betaproteobacteria</taxon>
        <taxon>Burkholderiales</taxon>
        <taxon>Oxalobacteraceae</taxon>
        <taxon>Telluria group</taxon>
        <taxon>Massilia</taxon>
    </lineage>
</organism>
<dbReference type="AlphaFoldDB" id="A0A7W9U5K4"/>
<comment type="caution">
    <text evidence="1">The sequence shown here is derived from an EMBL/GenBank/DDBJ whole genome shotgun (WGS) entry which is preliminary data.</text>
</comment>
<dbReference type="Proteomes" id="UP000540787">
    <property type="component" value="Unassembled WGS sequence"/>
</dbReference>
<accession>A0A7W9U5K4</accession>
<dbReference type="EMBL" id="JACHBX010000001">
    <property type="protein sequence ID" value="MBB6132023.1"/>
    <property type="molecule type" value="Genomic_DNA"/>
</dbReference>
<evidence type="ECO:0000313" key="2">
    <source>
        <dbReference type="Proteomes" id="UP000540787"/>
    </source>
</evidence>
<gene>
    <name evidence="1" type="ORF">HD842_000134</name>
</gene>
<dbReference type="RefSeq" id="WP_183549610.1">
    <property type="nucleotide sequence ID" value="NZ_JACHBX010000001.1"/>
</dbReference>